<gene>
    <name evidence="2" type="primary">Necator_chrV.g18602</name>
    <name evidence="2" type="ORF">RB195_013811</name>
</gene>
<keyword evidence="3" id="KW-1185">Reference proteome</keyword>
<feature type="compositionally biased region" description="Basic and acidic residues" evidence="1">
    <location>
        <begin position="39"/>
        <end position="124"/>
    </location>
</feature>
<dbReference type="EMBL" id="JAVFWL010000005">
    <property type="protein sequence ID" value="KAK6755059.1"/>
    <property type="molecule type" value="Genomic_DNA"/>
</dbReference>
<organism evidence="2 3">
    <name type="scientific">Necator americanus</name>
    <name type="common">Human hookworm</name>
    <dbReference type="NCBI Taxonomy" id="51031"/>
    <lineage>
        <taxon>Eukaryota</taxon>
        <taxon>Metazoa</taxon>
        <taxon>Ecdysozoa</taxon>
        <taxon>Nematoda</taxon>
        <taxon>Chromadorea</taxon>
        <taxon>Rhabditida</taxon>
        <taxon>Rhabditina</taxon>
        <taxon>Rhabditomorpha</taxon>
        <taxon>Strongyloidea</taxon>
        <taxon>Ancylostomatidae</taxon>
        <taxon>Bunostominae</taxon>
        <taxon>Necator</taxon>
    </lineage>
</organism>
<evidence type="ECO:0000313" key="3">
    <source>
        <dbReference type="Proteomes" id="UP001303046"/>
    </source>
</evidence>
<evidence type="ECO:0000313" key="2">
    <source>
        <dbReference type="EMBL" id="KAK6755059.1"/>
    </source>
</evidence>
<comment type="caution">
    <text evidence="2">The sequence shown here is derived from an EMBL/GenBank/DDBJ whole genome shotgun (WGS) entry which is preliminary data.</text>
</comment>
<protein>
    <submittedName>
        <fullName evidence="2">Uncharacterized protein</fullName>
    </submittedName>
</protein>
<name>A0ABR1DX98_NECAM</name>
<reference evidence="2 3" key="1">
    <citation type="submission" date="2023-08" db="EMBL/GenBank/DDBJ databases">
        <title>A Necator americanus chromosomal reference genome.</title>
        <authorList>
            <person name="Ilik V."/>
            <person name="Petrzelkova K.J."/>
            <person name="Pardy F."/>
            <person name="Fuh T."/>
            <person name="Niatou-Singa F.S."/>
            <person name="Gouil Q."/>
            <person name="Baker L."/>
            <person name="Ritchie M.E."/>
            <person name="Jex A.R."/>
            <person name="Gazzola D."/>
            <person name="Li H."/>
            <person name="Toshio Fujiwara R."/>
            <person name="Zhan B."/>
            <person name="Aroian R.V."/>
            <person name="Pafco B."/>
            <person name="Schwarz E.M."/>
        </authorList>
    </citation>
    <scope>NUCLEOTIDE SEQUENCE [LARGE SCALE GENOMIC DNA]</scope>
    <source>
        <strain evidence="2 3">Aroian</strain>
        <tissue evidence="2">Whole animal</tissue>
    </source>
</reference>
<sequence>MSENEPQDANYDRVLDLDESLLRTCLSEGEQDNPVVDNEAEKTNLEDKEAKAREHMQRSPTKDENVLGKEIPKKLLKELDDSERKNEKQKSKQETAETKVIEKKVEQPNAENEKEKEKEKKGSKESIGGKNSKDKETNKAVETSKSALAEKSNTGMQKALQLVRRGKQGNVPYKPGKLSNLRSSRKFDRENRCLENAQANVYPFVKCYQTKENLKQGAIEFQRSLLIDLLFNAYYQFESDFYEERTVISFKRFTNIDPASPSVDHTQKALSKHKLPFAFCVEWFVSQSGQNDVNLGGIA</sequence>
<dbReference type="Proteomes" id="UP001303046">
    <property type="component" value="Unassembled WGS sequence"/>
</dbReference>
<accession>A0ABR1DX98</accession>
<feature type="compositionally biased region" description="Polar residues" evidence="1">
    <location>
        <begin position="140"/>
        <end position="156"/>
    </location>
</feature>
<evidence type="ECO:0000256" key="1">
    <source>
        <dbReference type="SAM" id="MobiDB-lite"/>
    </source>
</evidence>
<proteinExistence type="predicted"/>
<feature type="region of interest" description="Disordered" evidence="1">
    <location>
        <begin position="26"/>
        <end position="156"/>
    </location>
</feature>